<evidence type="ECO:0000256" key="1">
    <source>
        <dbReference type="SAM" id="SignalP"/>
    </source>
</evidence>
<dbReference type="Proteomes" id="UP001519308">
    <property type="component" value="Unassembled WGS sequence"/>
</dbReference>
<evidence type="ECO:0000313" key="2">
    <source>
        <dbReference type="EMBL" id="MBP2022669.1"/>
    </source>
</evidence>
<name>A0ABS4K7R3_9CLOT</name>
<organism evidence="2 3">
    <name type="scientific">Clostridium punense</name>
    <dbReference type="NCBI Taxonomy" id="1054297"/>
    <lineage>
        <taxon>Bacteria</taxon>
        <taxon>Bacillati</taxon>
        <taxon>Bacillota</taxon>
        <taxon>Clostridia</taxon>
        <taxon>Eubacteriales</taxon>
        <taxon>Clostridiaceae</taxon>
        <taxon>Clostridium</taxon>
    </lineage>
</organism>
<keyword evidence="1" id="KW-0732">Signal</keyword>
<gene>
    <name evidence="2" type="ORF">J2Z44_002492</name>
</gene>
<keyword evidence="3" id="KW-1185">Reference proteome</keyword>
<feature type="signal peptide" evidence="1">
    <location>
        <begin position="1"/>
        <end position="26"/>
    </location>
</feature>
<accession>A0ABS4K7R3</accession>
<evidence type="ECO:0000313" key="3">
    <source>
        <dbReference type="Proteomes" id="UP001519308"/>
    </source>
</evidence>
<protein>
    <submittedName>
        <fullName evidence="2">Uncharacterized protein</fullName>
    </submittedName>
</protein>
<reference evidence="2 3" key="1">
    <citation type="submission" date="2021-03" db="EMBL/GenBank/DDBJ databases">
        <title>Genomic Encyclopedia of Type Strains, Phase IV (KMG-IV): sequencing the most valuable type-strain genomes for metagenomic binning, comparative biology and taxonomic classification.</title>
        <authorList>
            <person name="Goeker M."/>
        </authorList>
    </citation>
    <scope>NUCLEOTIDE SEQUENCE [LARGE SCALE GENOMIC DNA]</scope>
    <source>
        <strain evidence="2 3">DSM 28650</strain>
    </source>
</reference>
<dbReference type="RefSeq" id="WP_209649604.1">
    <property type="nucleotide sequence ID" value="NZ_JAGGLL010000018.1"/>
</dbReference>
<comment type="caution">
    <text evidence="2">The sequence shown here is derived from an EMBL/GenBank/DDBJ whole genome shotgun (WGS) entry which is preliminary data.</text>
</comment>
<sequence length="145" mass="15852">MRKKFLVSLALVAGIGITGFATTAFAGDVSDEKYEFVFSSGGSVSHTEARKKYDSTSVYMRHDWMTSGHGRYHVKVVNSNGNDFSQVFWSDYFYASTPSGTVARIPNYSYEDRGVGMIKLKGEGRGGAAGTGMWYAKGVWSPDSV</sequence>
<proteinExistence type="predicted"/>
<feature type="chain" id="PRO_5046503344" evidence="1">
    <location>
        <begin position="27"/>
        <end position="145"/>
    </location>
</feature>
<dbReference type="EMBL" id="JAGGLL010000018">
    <property type="protein sequence ID" value="MBP2022669.1"/>
    <property type="molecule type" value="Genomic_DNA"/>
</dbReference>